<feature type="compositionally biased region" description="Gly residues" evidence="1">
    <location>
        <begin position="75"/>
        <end position="85"/>
    </location>
</feature>
<evidence type="ECO:0000313" key="2">
    <source>
        <dbReference type="EMBL" id="MEO3715658.1"/>
    </source>
</evidence>
<accession>A0ABV0GKQ9</accession>
<dbReference type="EMBL" id="JBDPZC010000017">
    <property type="protein sequence ID" value="MEO3715658.1"/>
    <property type="molecule type" value="Genomic_DNA"/>
</dbReference>
<sequence length="85" mass="9240">MQKIIKTTRFGIVSTSSDVLAALSLRLMRWLSAPAASESRVETAEQATEEAATEALPRRRAGDPIGSVRFDGERLGGWPGEGRIR</sequence>
<evidence type="ECO:0000256" key="1">
    <source>
        <dbReference type="SAM" id="MobiDB-lite"/>
    </source>
</evidence>
<keyword evidence="3" id="KW-1185">Reference proteome</keyword>
<comment type="caution">
    <text evidence="2">The sequence shown here is derived from an EMBL/GenBank/DDBJ whole genome shotgun (WGS) entry which is preliminary data.</text>
</comment>
<reference evidence="2 3" key="1">
    <citation type="submission" date="2024-05" db="EMBL/GenBank/DDBJ databases">
        <title>Roseateles sp. 2.12 16S ribosomal RNA gene Genome sequencing and assembly.</title>
        <authorList>
            <person name="Woo H."/>
        </authorList>
    </citation>
    <scope>NUCLEOTIDE SEQUENCE [LARGE SCALE GENOMIC DNA]</scope>
    <source>
        <strain evidence="2 3">2.12</strain>
    </source>
</reference>
<name>A0ABV0GKQ9_9BURK</name>
<gene>
    <name evidence="2" type="ORF">ABDJ40_23030</name>
</gene>
<organism evidence="2 3">
    <name type="scientific">Roseateles flavus</name>
    <dbReference type="NCBI Taxonomy" id="3149041"/>
    <lineage>
        <taxon>Bacteria</taxon>
        <taxon>Pseudomonadati</taxon>
        <taxon>Pseudomonadota</taxon>
        <taxon>Betaproteobacteria</taxon>
        <taxon>Burkholderiales</taxon>
        <taxon>Sphaerotilaceae</taxon>
        <taxon>Roseateles</taxon>
    </lineage>
</organism>
<feature type="region of interest" description="Disordered" evidence="1">
    <location>
        <begin position="38"/>
        <end position="85"/>
    </location>
</feature>
<dbReference type="Proteomes" id="UP001462640">
    <property type="component" value="Unassembled WGS sequence"/>
</dbReference>
<protein>
    <submittedName>
        <fullName evidence="2">Uncharacterized protein</fullName>
    </submittedName>
</protein>
<dbReference type="RefSeq" id="WP_347613243.1">
    <property type="nucleotide sequence ID" value="NZ_JBDPZC010000017.1"/>
</dbReference>
<evidence type="ECO:0000313" key="3">
    <source>
        <dbReference type="Proteomes" id="UP001462640"/>
    </source>
</evidence>
<proteinExistence type="predicted"/>